<feature type="region of interest" description="Disordered" evidence="1">
    <location>
        <begin position="144"/>
        <end position="178"/>
    </location>
</feature>
<keyword evidence="3" id="KW-1185">Reference proteome</keyword>
<dbReference type="Proteomes" id="UP000181951">
    <property type="component" value="Unassembled WGS sequence"/>
</dbReference>
<sequence>MHDVARALADQIPGAAPRDVTVTFAVRRQAAAQHHYRSRGGPVTVYAQALHAQLYGLPTDDQPLPAALDALLQAAHTTDDPEQQSAILQQLTEQLRNAAEILQWARNHAHWRQLPSPAWEWLRDATDQMRALADGLDTVRPAFTAEPPTLAAPPQPVRQPIGQKAAATNAAPSTGRHR</sequence>
<evidence type="ECO:0000256" key="1">
    <source>
        <dbReference type="SAM" id="MobiDB-lite"/>
    </source>
</evidence>
<proteinExistence type="predicted"/>
<name>A0A1H8S5E8_9ACTN</name>
<protein>
    <submittedName>
        <fullName evidence="2">Uncharacterized protein</fullName>
    </submittedName>
</protein>
<dbReference type="EMBL" id="FODD01000039">
    <property type="protein sequence ID" value="SEO73383.1"/>
    <property type="molecule type" value="Genomic_DNA"/>
</dbReference>
<accession>A0A1H8S5E8</accession>
<gene>
    <name evidence="2" type="ORF">SAMN05216267_103915</name>
</gene>
<dbReference type="RefSeq" id="WP_069466034.1">
    <property type="nucleotide sequence ID" value="NZ_FODD01000039.1"/>
</dbReference>
<evidence type="ECO:0000313" key="3">
    <source>
        <dbReference type="Proteomes" id="UP000181951"/>
    </source>
</evidence>
<dbReference type="OrthoDB" id="4331334at2"/>
<reference evidence="2 3" key="1">
    <citation type="submission" date="2016-10" db="EMBL/GenBank/DDBJ databases">
        <authorList>
            <person name="de Groot N.N."/>
        </authorList>
    </citation>
    <scope>NUCLEOTIDE SEQUENCE [LARGE SCALE GENOMIC DNA]</scope>
    <source>
        <strain evidence="2 3">CGMCC 4.2026</strain>
    </source>
</reference>
<dbReference type="STRING" id="310780.SAMN05216267_103915"/>
<evidence type="ECO:0000313" key="2">
    <source>
        <dbReference type="EMBL" id="SEO73383.1"/>
    </source>
</evidence>
<organism evidence="2 3">
    <name type="scientific">Actinacidiphila rubida</name>
    <dbReference type="NCBI Taxonomy" id="310780"/>
    <lineage>
        <taxon>Bacteria</taxon>
        <taxon>Bacillati</taxon>
        <taxon>Actinomycetota</taxon>
        <taxon>Actinomycetes</taxon>
        <taxon>Kitasatosporales</taxon>
        <taxon>Streptomycetaceae</taxon>
        <taxon>Actinacidiphila</taxon>
    </lineage>
</organism>
<dbReference type="AlphaFoldDB" id="A0A1H8S5E8"/>